<keyword evidence="1" id="KW-1133">Transmembrane helix</keyword>
<protein>
    <submittedName>
        <fullName evidence="2">Uncharacterized protein</fullName>
    </submittedName>
</protein>
<evidence type="ECO:0000256" key="1">
    <source>
        <dbReference type="SAM" id="Phobius"/>
    </source>
</evidence>
<gene>
    <name evidence="2" type="ORF">SDC9_89535</name>
</gene>
<dbReference type="EMBL" id="VSSQ01009885">
    <property type="protein sequence ID" value="MPM42863.1"/>
    <property type="molecule type" value="Genomic_DNA"/>
</dbReference>
<comment type="caution">
    <text evidence="2">The sequence shown here is derived from an EMBL/GenBank/DDBJ whole genome shotgun (WGS) entry which is preliminary data.</text>
</comment>
<feature type="transmembrane region" description="Helical" evidence="1">
    <location>
        <begin position="61"/>
        <end position="85"/>
    </location>
</feature>
<organism evidence="2">
    <name type="scientific">bioreactor metagenome</name>
    <dbReference type="NCBI Taxonomy" id="1076179"/>
    <lineage>
        <taxon>unclassified sequences</taxon>
        <taxon>metagenomes</taxon>
        <taxon>ecological metagenomes</taxon>
    </lineage>
</organism>
<keyword evidence="1" id="KW-0472">Membrane</keyword>
<keyword evidence="1" id="KW-0812">Transmembrane</keyword>
<feature type="transmembrane region" description="Helical" evidence="1">
    <location>
        <begin position="37"/>
        <end position="54"/>
    </location>
</feature>
<proteinExistence type="predicted"/>
<reference evidence="2" key="1">
    <citation type="submission" date="2019-08" db="EMBL/GenBank/DDBJ databases">
        <authorList>
            <person name="Kucharzyk K."/>
            <person name="Murdoch R.W."/>
            <person name="Higgins S."/>
            <person name="Loffler F."/>
        </authorList>
    </citation>
    <scope>NUCLEOTIDE SEQUENCE</scope>
</reference>
<sequence>MSKVAGTSFTVSVSTLSPITPFTVYFPSSIPLYANPLVQFVVLVALVGIAPFLTKRSNVAVALFPALSVISIVITFCPFLKSLFLTGKLNTPLPSSVNFVEFNKLEILVPLTLTIGVPVSLPFANTSLESFESSSLAFHLRVYPLSKVSIVFSDITSIVGDTESTLIGISKTCSFAFSISAFALIL</sequence>
<accession>A0A644ZW48</accession>
<dbReference type="AlphaFoldDB" id="A0A644ZW48"/>
<name>A0A644ZW48_9ZZZZ</name>
<evidence type="ECO:0000313" key="2">
    <source>
        <dbReference type="EMBL" id="MPM42863.1"/>
    </source>
</evidence>